<dbReference type="EMBL" id="LECT01000038">
    <property type="protein sequence ID" value="KLU03361.1"/>
    <property type="molecule type" value="Genomic_DNA"/>
</dbReference>
<comment type="caution">
    <text evidence="5">The sequence shown here is derived from an EMBL/GenBank/DDBJ whole genome shotgun (WGS) entry which is preliminary data.</text>
</comment>
<dbReference type="AlphaFoldDB" id="A0A0J1BA45"/>
<evidence type="ECO:0000256" key="2">
    <source>
        <dbReference type="ARBA" id="ARBA00023125"/>
    </source>
</evidence>
<organism evidence="5 6">
    <name type="scientific">Rhodopirellula islandica</name>
    <dbReference type="NCBI Taxonomy" id="595434"/>
    <lineage>
        <taxon>Bacteria</taxon>
        <taxon>Pseudomonadati</taxon>
        <taxon>Planctomycetota</taxon>
        <taxon>Planctomycetia</taxon>
        <taxon>Pirellulales</taxon>
        <taxon>Pirellulaceae</taxon>
        <taxon>Rhodopirellula</taxon>
    </lineage>
</organism>
<dbReference type="PANTHER" id="PTHR38445">
    <property type="entry name" value="HTH-TYPE TRANSCRIPTIONAL REPRESSOR YTRA"/>
    <property type="match status" value="1"/>
</dbReference>
<evidence type="ECO:0000313" key="5">
    <source>
        <dbReference type="EMBL" id="KLU03361.1"/>
    </source>
</evidence>
<dbReference type="PANTHER" id="PTHR38445:SF7">
    <property type="entry name" value="GNTR-FAMILY TRANSCRIPTIONAL REGULATOR"/>
    <property type="match status" value="1"/>
</dbReference>
<evidence type="ECO:0000256" key="3">
    <source>
        <dbReference type="ARBA" id="ARBA00023163"/>
    </source>
</evidence>
<dbReference type="InterPro" id="IPR036390">
    <property type="entry name" value="WH_DNA-bd_sf"/>
</dbReference>
<dbReference type="GO" id="GO:0003700">
    <property type="term" value="F:DNA-binding transcription factor activity"/>
    <property type="evidence" value="ECO:0007669"/>
    <property type="project" value="InterPro"/>
</dbReference>
<evidence type="ECO:0000313" key="6">
    <source>
        <dbReference type="Proteomes" id="UP000036367"/>
    </source>
</evidence>
<dbReference type="Pfam" id="PF00392">
    <property type="entry name" value="GntR"/>
    <property type="match status" value="1"/>
</dbReference>
<dbReference type="Proteomes" id="UP000036367">
    <property type="component" value="Unassembled WGS sequence"/>
</dbReference>
<keyword evidence="3" id="KW-0804">Transcription</keyword>
<dbReference type="RefSeq" id="WP_008671697.1">
    <property type="nucleotide sequence ID" value="NZ_LECT01000038.1"/>
</dbReference>
<proteinExistence type="predicted"/>
<keyword evidence="1" id="KW-0805">Transcription regulation</keyword>
<gene>
    <name evidence="5" type="ORF">RISK_004673</name>
</gene>
<dbReference type="InterPro" id="IPR036388">
    <property type="entry name" value="WH-like_DNA-bd_sf"/>
</dbReference>
<dbReference type="SMART" id="SM00345">
    <property type="entry name" value="HTH_GNTR"/>
    <property type="match status" value="1"/>
</dbReference>
<dbReference type="CDD" id="cd07377">
    <property type="entry name" value="WHTH_GntR"/>
    <property type="match status" value="1"/>
</dbReference>
<keyword evidence="6" id="KW-1185">Reference proteome</keyword>
<reference evidence="5" key="1">
    <citation type="submission" date="2015-05" db="EMBL/GenBank/DDBJ databases">
        <title>Permanent draft genome of Rhodopirellula islandicus K833.</title>
        <authorList>
            <person name="Kizina J."/>
            <person name="Richter M."/>
            <person name="Glockner F.O."/>
            <person name="Harder J."/>
        </authorList>
    </citation>
    <scope>NUCLEOTIDE SEQUENCE [LARGE SCALE GENOMIC DNA]</scope>
    <source>
        <strain evidence="5">K833</strain>
    </source>
</reference>
<dbReference type="Gene3D" id="1.10.10.10">
    <property type="entry name" value="Winged helix-like DNA-binding domain superfamily/Winged helix DNA-binding domain"/>
    <property type="match status" value="1"/>
</dbReference>
<dbReference type="PROSITE" id="PS50949">
    <property type="entry name" value="HTH_GNTR"/>
    <property type="match status" value="1"/>
</dbReference>
<evidence type="ECO:0000256" key="1">
    <source>
        <dbReference type="ARBA" id="ARBA00023015"/>
    </source>
</evidence>
<sequence>MQIHLSDDGVPLYQQVVQQIRHRILSGQLSGGDEMPAIRTLAERLRVNPNTIARAYRELEQAGLVEKRRTRGTFVSSSPTSMSAKGKREAIEPAIDQLLVLSQGLGVDAKELSQWILRRDEELQRKRGESS</sequence>
<keyword evidence="2" id="KW-0238">DNA-binding</keyword>
<dbReference type="STRING" id="595434.RISK_004673"/>
<dbReference type="SUPFAM" id="SSF46785">
    <property type="entry name" value="Winged helix' DNA-binding domain"/>
    <property type="match status" value="1"/>
</dbReference>
<protein>
    <submittedName>
        <fullName evidence="5">Biotin regulatory protein BioR (GntR family)</fullName>
    </submittedName>
</protein>
<dbReference type="InterPro" id="IPR000524">
    <property type="entry name" value="Tscrpt_reg_HTH_GntR"/>
</dbReference>
<feature type="domain" description="HTH gntR-type" evidence="4">
    <location>
        <begin position="10"/>
        <end position="78"/>
    </location>
</feature>
<dbReference type="PATRIC" id="fig|595434.4.peg.4438"/>
<dbReference type="OrthoDB" id="9801546at2"/>
<accession>A0A0J1BA45</accession>
<evidence type="ECO:0000259" key="4">
    <source>
        <dbReference type="PROSITE" id="PS50949"/>
    </source>
</evidence>
<dbReference type="GeneID" id="90611364"/>
<name>A0A0J1BA45_RHOIS</name>
<dbReference type="GO" id="GO:0003677">
    <property type="term" value="F:DNA binding"/>
    <property type="evidence" value="ECO:0007669"/>
    <property type="project" value="UniProtKB-KW"/>
</dbReference>